<protein>
    <submittedName>
        <fullName evidence="1">18339_t:CDS:1</fullName>
    </submittedName>
</protein>
<comment type="caution">
    <text evidence="1">The sequence shown here is derived from an EMBL/GenBank/DDBJ whole genome shotgun (WGS) entry which is preliminary data.</text>
</comment>
<reference evidence="1 2" key="1">
    <citation type="submission" date="2021-06" db="EMBL/GenBank/DDBJ databases">
        <authorList>
            <person name="Kallberg Y."/>
            <person name="Tangrot J."/>
            <person name="Rosling A."/>
        </authorList>
    </citation>
    <scope>NUCLEOTIDE SEQUENCE [LARGE SCALE GENOMIC DNA]</scope>
    <source>
        <strain evidence="1 2">120-4 pot B 10/14</strain>
    </source>
</reference>
<proteinExistence type="predicted"/>
<sequence length="271" mass="32209">MDFFKTDDKWTCEDAIKYYMLDLKQILSKINKDLKEISKFDHVVTRREKAEVIICNWKAQQQNEIIKTSVVRDQVVRTALSKQLENSKIKIMKPPLLFYQKKRAHNTMQETEKNITEEDLINSVNDASNTFGKIEFPSFYSKLKTTWDNQNIANYYVIDLGNKDTMRQVHDLLDEDELKLLFRRLLLDEEEVHIDEKKRKYLEPFDQIIDEENKENIHYNTVVDEVAEIGLLDKTNEETKYTGDDENFNKSIAKMKEIMDQLDITYLTLFL</sequence>
<dbReference type="Proteomes" id="UP000789901">
    <property type="component" value="Unassembled WGS sequence"/>
</dbReference>
<dbReference type="EMBL" id="CAJVQB010009162">
    <property type="protein sequence ID" value="CAG8727337.1"/>
    <property type="molecule type" value="Genomic_DNA"/>
</dbReference>
<evidence type="ECO:0000313" key="2">
    <source>
        <dbReference type="Proteomes" id="UP000789901"/>
    </source>
</evidence>
<keyword evidence="2" id="KW-1185">Reference proteome</keyword>
<organism evidence="1 2">
    <name type="scientific">Gigaspora margarita</name>
    <dbReference type="NCBI Taxonomy" id="4874"/>
    <lineage>
        <taxon>Eukaryota</taxon>
        <taxon>Fungi</taxon>
        <taxon>Fungi incertae sedis</taxon>
        <taxon>Mucoromycota</taxon>
        <taxon>Glomeromycotina</taxon>
        <taxon>Glomeromycetes</taxon>
        <taxon>Diversisporales</taxon>
        <taxon>Gigasporaceae</taxon>
        <taxon>Gigaspora</taxon>
    </lineage>
</organism>
<name>A0ABN7V4F8_GIGMA</name>
<accession>A0ABN7V4F8</accession>
<gene>
    <name evidence="1" type="ORF">GMARGA_LOCUS14050</name>
</gene>
<evidence type="ECO:0000313" key="1">
    <source>
        <dbReference type="EMBL" id="CAG8727337.1"/>
    </source>
</evidence>